<name>A0A0C1C2S9_9BACT</name>
<dbReference type="EMBL" id="JSAM01000056">
    <property type="protein sequence ID" value="KIA77886.1"/>
    <property type="molecule type" value="Genomic_DNA"/>
</dbReference>
<evidence type="ECO:0000313" key="3">
    <source>
        <dbReference type="Proteomes" id="UP000031307"/>
    </source>
</evidence>
<dbReference type="AlphaFoldDB" id="A0A0C1C2S9"/>
<proteinExistence type="predicted"/>
<evidence type="ECO:0000313" key="2">
    <source>
        <dbReference type="EMBL" id="KIA77886.1"/>
    </source>
</evidence>
<organism evidence="2 3">
    <name type="scientific">Parachlamydia acanthamoebae</name>
    <dbReference type="NCBI Taxonomy" id="83552"/>
    <lineage>
        <taxon>Bacteria</taxon>
        <taxon>Pseudomonadati</taxon>
        <taxon>Chlamydiota</taxon>
        <taxon>Chlamydiia</taxon>
        <taxon>Parachlamydiales</taxon>
        <taxon>Parachlamydiaceae</taxon>
        <taxon>Parachlamydia</taxon>
    </lineage>
</organism>
<feature type="domain" description="F-box" evidence="1">
    <location>
        <begin position="16"/>
        <end position="54"/>
    </location>
</feature>
<dbReference type="SUPFAM" id="SSF81383">
    <property type="entry name" value="F-box domain"/>
    <property type="match status" value="1"/>
</dbReference>
<dbReference type="InterPro" id="IPR036047">
    <property type="entry name" value="F-box-like_dom_sf"/>
</dbReference>
<dbReference type="InterPro" id="IPR001810">
    <property type="entry name" value="F-box_dom"/>
</dbReference>
<dbReference type="Pfam" id="PF12937">
    <property type="entry name" value="F-box-like"/>
    <property type="match status" value="1"/>
</dbReference>
<accession>A0A0C1C2S9</accession>
<dbReference type="Proteomes" id="UP000031307">
    <property type="component" value="Unassembled WGS sequence"/>
</dbReference>
<dbReference type="RefSeq" id="WP_006340760.1">
    <property type="nucleotide sequence ID" value="NZ_BAWW01000002.1"/>
</dbReference>
<dbReference type="Gene3D" id="1.20.1280.50">
    <property type="match status" value="1"/>
</dbReference>
<sequence>MISDIHTQQETQKKFLELPSKLQLFIFSYCDLKTLALLAGTCQTLQAIASDQSLKIQAFAKRFYIFEKDVKRRLLTHREITVWHPSLIVKKAHIGEWEKACQYLMDHGQNSIIIQKIENELAKLKNLCTYSSGICEGTFNESKGGLNGRGTIFYADGDIWRGQFLHGKLIEGYKTSSDNEICEGKFCNDSLIEGKIIGHTYIMQGKFENDELVSGEVSFRKKTKDEELID</sequence>
<protein>
    <recommendedName>
        <fullName evidence="1">F-box domain-containing protein</fullName>
    </recommendedName>
</protein>
<dbReference type="Gene3D" id="2.20.110.10">
    <property type="entry name" value="Histone H3 K4-specific methyltransferase SET7/9 N-terminal domain"/>
    <property type="match status" value="1"/>
</dbReference>
<evidence type="ECO:0000259" key="1">
    <source>
        <dbReference type="Pfam" id="PF12937"/>
    </source>
</evidence>
<reference evidence="2 3" key="1">
    <citation type="journal article" date="2014" name="Mol. Biol. Evol.">
        <title>Massive expansion of Ubiquitination-related gene families within the Chlamydiae.</title>
        <authorList>
            <person name="Domman D."/>
            <person name="Collingro A."/>
            <person name="Lagkouvardos I."/>
            <person name="Gehre L."/>
            <person name="Weinmaier T."/>
            <person name="Rattei T."/>
            <person name="Subtil A."/>
            <person name="Horn M."/>
        </authorList>
    </citation>
    <scope>NUCLEOTIDE SEQUENCE [LARGE SCALE GENOMIC DNA]</scope>
    <source>
        <strain evidence="2 3">OEW1</strain>
    </source>
</reference>
<dbReference type="SUPFAM" id="SSF82185">
    <property type="entry name" value="Histone H3 K4-specific methyltransferase SET7/9 N-terminal domain"/>
    <property type="match status" value="1"/>
</dbReference>
<comment type="caution">
    <text evidence="2">The sequence shown here is derived from an EMBL/GenBank/DDBJ whole genome shotgun (WGS) entry which is preliminary data.</text>
</comment>
<dbReference type="PATRIC" id="fig|83552.4.peg.926"/>
<gene>
    <name evidence="2" type="ORF">DB43_FL00010</name>
</gene>